<gene>
    <name evidence="4" type="ORF">A3G03_00835</name>
</gene>
<reference evidence="4 5" key="1">
    <citation type="journal article" date="2016" name="Nat. Commun.">
        <title>Thousands of microbial genomes shed light on interconnected biogeochemical processes in an aquifer system.</title>
        <authorList>
            <person name="Anantharaman K."/>
            <person name="Brown C.T."/>
            <person name="Hug L.A."/>
            <person name="Sharon I."/>
            <person name="Castelle C.J."/>
            <person name="Probst A.J."/>
            <person name="Thomas B.C."/>
            <person name="Singh A."/>
            <person name="Wilkins M.J."/>
            <person name="Karaoz U."/>
            <person name="Brodie E.L."/>
            <person name="Williams K.H."/>
            <person name="Hubbard S.S."/>
            <person name="Banfield J.F."/>
        </authorList>
    </citation>
    <scope>NUCLEOTIDE SEQUENCE [LARGE SCALE GENOMIC DNA]</scope>
</reference>
<name>A0A1G2P8E3_9BACT</name>
<protein>
    <recommendedName>
        <fullName evidence="3">SIS domain-containing protein</fullName>
    </recommendedName>
</protein>
<comment type="similarity">
    <text evidence="1">Belongs to the PGI/PMI family.</text>
</comment>
<accession>A0A1G2P8E3</accession>
<dbReference type="GO" id="GO:0004476">
    <property type="term" value="F:mannose-6-phosphate isomerase activity"/>
    <property type="evidence" value="ECO:0007669"/>
    <property type="project" value="InterPro"/>
</dbReference>
<dbReference type="STRING" id="1802333.A3G03_00835"/>
<dbReference type="EMBL" id="MHSL01000012">
    <property type="protein sequence ID" value="OHA43989.1"/>
    <property type="molecule type" value="Genomic_DNA"/>
</dbReference>
<dbReference type="Proteomes" id="UP000176355">
    <property type="component" value="Unassembled WGS sequence"/>
</dbReference>
<dbReference type="GO" id="GO:0004347">
    <property type="term" value="F:glucose-6-phosphate isomerase activity"/>
    <property type="evidence" value="ECO:0007669"/>
    <property type="project" value="InterPro"/>
</dbReference>
<dbReference type="GO" id="GO:1901135">
    <property type="term" value="P:carbohydrate derivative metabolic process"/>
    <property type="evidence" value="ECO:0007669"/>
    <property type="project" value="InterPro"/>
</dbReference>
<dbReference type="SUPFAM" id="SSF53697">
    <property type="entry name" value="SIS domain"/>
    <property type="match status" value="1"/>
</dbReference>
<dbReference type="Gene3D" id="3.40.50.10490">
    <property type="entry name" value="Glucose-6-phosphate isomerase like protein, domain 1"/>
    <property type="match status" value="2"/>
</dbReference>
<evidence type="ECO:0000259" key="3">
    <source>
        <dbReference type="PROSITE" id="PS51464"/>
    </source>
</evidence>
<dbReference type="InterPro" id="IPR001347">
    <property type="entry name" value="SIS_dom"/>
</dbReference>
<evidence type="ECO:0000313" key="4">
    <source>
        <dbReference type="EMBL" id="OHA43989.1"/>
    </source>
</evidence>
<dbReference type="InterPro" id="IPR046348">
    <property type="entry name" value="SIS_dom_sf"/>
</dbReference>
<feature type="domain" description="SIS" evidence="3">
    <location>
        <begin position="18"/>
        <end position="164"/>
    </location>
</feature>
<evidence type="ECO:0000256" key="2">
    <source>
        <dbReference type="ARBA" id="ARBA00023235"/>
    </source>
</evidence>
<dbReference type="GO" id="GO:0005975">
    <property type="term" value="P:carbohydrate metabolic process"/>
    <property type="evidence" value="ECO:0007669"/>
    <property type="project" value="InterPro"/>
</dbReference>
<dbReference type="InterPro" id="IPR035484">
    <property type="entry name" value="SIS_PGI/PMI_1"/>
</dbReference>
<dbReference type="Pfam" id="PF10432">
    <property type="entry name" value="bact-PGI_C"/>
    <property type="match status" value="1"/>
</dbReference>
<dbReference type="GO" id="GO:0097367">
    <property type="term" value="F:carbohydrate derivative binding"/>
    <property type="evidence" value="ECO:0007669"/>
    <property type="project" value="InterPro"/>
</dbReference>
<sequence length="314" mass="35431">MRNQILNFPSQLSQGVELARDIKIDKTYEKVVVCGMGGSGIAGEMLLFWQEVSGMLPVVCIHRDYDLPSWVSKNDLVVCISWSGNTEEALSCYEAAIKSDIPAVSITTGGKLAELSKKHKTPLVLIPDKDLPPRMGVGYMTAVLFQLIGLGEKITTISLDPVKTEAEGKKLADKIDGMTPLLYSSYKWRVLPRLWKILFNENDKIHAFWNYFPGMAHNELVGFTDEAQDRFFPIFFKDAGNDKRQNKNIDTAIAILDKQEYNYSIVNLSSSDNPLETVLNGYILGLWTSFYLAKKLGVDPEKTKLLEEYKELRY</sequence>
<proteinExistence type="inferred from homology"/>
<evidence type="ECO:0000313" key="5">
    <source>
        <dbReference type="Proteomes" id="UP000176355"/>
    </source>
</evidence>
<dbReference type="CDD" id="cd05017">
    <property type="entry name" value="SIS_PGI_PMI_1"/>
    <property type="match status" value="1"/>
</dbReference>
<keyword evidence="2" id="KW-0413">Isomerase</keyword>
<dbReference type="InterPro" id="IPR019490">
    <property type="entry name" value="Glu6P/Mann6P_isomerase_C"/>
</dbReference>
<dbReference type="PROSITE" id="PS51464">
    <property type="entry name" value="SIS"/>
    <property type="match status" value="1"/>
</dbReference>
<organism evidence="4 5">
    <name type="scientific">Candidatus Taylorbacteria bacterium RIFCSPLOWO2_12_FULL_44_15c</name>
    <dbReference type="NCBI Taxonomy" id="1802333"/>
    <lineage>
        <taxon>Bacteria</taxon>
        <taxon>Candidatus Tayloriibacteriota</taxon>
    </lineage>
</organism>
<comment type="caution">
    <text evidence="4">The sequence shown here is derived from an EMBL/GenBank/DDBJ whole genome shotgun (WGS) entry which is preliminary data.</text>
</comment>
<dbReference type="AlphaFoldDB" id="A0A1G2P8E3"/>
<evidence type="ECO:0000256" key="1">
    <source>
        <dbReference type="ARBA" id="ARBA00010523"/>
    </source>
</evidence>
<dbReference type="CDD" id="cd05637">
    <property type="entry name" value="SIS_PGI_PMI_2"/>
    <property type="match status" value="1"/>
</dbReference>